<evidence type="ECO:0000256" key="8">
    <source>
        <dbReference type="ARBA" id="ARBA00022989"/>
    </source>
</evidence>
<keyword evidence="6 15" id="KW-0812">Transmembrane</keyword>
<proteinExistence type="inferred from homology"/>
<evidence type="ECO:0000256" key="13">
    <source>
        <dbReference type="ARBA" id="ARBA00030350"/>
    </source>
</evidence>
<keyword evidence="11" id="KW-0294">Fucose metabolism</keyword>
<accession>A0AA38H0P0</accession>
<comment type="subcellular location">
    <subcellularLocation>
        <location evidence="1">Membrane</location>
        <topology evidence="1">Single-pass type II membrane protein</topology>
    </subcellularLocation>
</comment>
<evidence type="ECO:0000256" key="6">
    <source>
        <dbReference type="ARBA" id="ARBA00022692"/>
    </source>
</evidence>
<dbReference type="GO" id="GO:0005794">
    <property type="term" value="C:Golgi apparatus"/>
    <property type="evidence" value="ECO:0007669"/>
    <property type="project" value="TreeGrafter"/>
</dbReference>
<evidence type="ECO:0000256" key="15">
    <source>
        <dbReference type="SAM" id="Phobius"/>
    </source>
</evidence>
<evidence type="ECO:0000256" key="12">
    <source>
        <dbReference type="ARBA" id="ARBA00023277"/>
    </source>
</evidence>
<evidence type="ECO:0000313" key="17">
    <source>
        <dbReference type="Proteomes" id="UP000824469"/>
    </source>
</evidence>
<evidence type="ECO:0000256" key="2">
    <source>
        <dbReference type="ARBA" id="ARBA00004881"/>
    </source>
</evidence>
<evidence type="ECO:0000256" key="11">
    <source>
        <dbReference type="ARBA" id="ARBA00023253"/>
    </source>
</evidence>
<evidence type="ECO:0000256" key="14">
    <source>
        <dbReference type="SAM" id="MobiDB-lite"/>
    </source>
</evidence>
<feature type="non-terminal residue" evidence="16">
    <location>
        <position position="676"/>
    </location>
</feature>
<comment type="pathway">
    <text evidence="2">Glycan metabolism.</text>
</comment>
<reference evidence="16 17" key="1">
    <citation type="journal article" date="2021" name="Nat. Plants">
        <title>The Taxus genome provides insights into paclitaxel biosynthesis.</title>
        <authorList>
            <person name="Xiong X."/>
            <person name="Gou J."/>
            <person name="Liao Q."/>
            <person name="Li Y."/>
            <person name="Zhou Q."/>
            <person name="Bi G."/>
            <person name="Li C."/>
            <person name="Du R."/>
            <person name="Wang X."/>
            <person name="Sun T."/>
            <person name="Guo L."/>
            <person name="Liang H."/>
            <person name="Lu P."/>
            <person name="Wu Y."/>
            <person name="Zhang Z."/>
            <person name="Ro D.K."/>
            <person name="Shang Y."/>
            <person name="Huang S."/>
            <person name="Yan J."/>
        </authorList>
    </citation>
    <scope>NUCLEOTIDE SEQUENCE [LARGE SCALE GENOMIC DNA]</scope>
    <source>
        <strain evidence="16">Ta-2019</strain>
    </source>
</reference>
<evidence type="ECO:0000256" key="5">
    <source>
        <dbReference type="ARBA" id="ARBA00022679"/>
    </source>
</evidence>
<name>A0AA38H0P0_TAXCH</name>
<evidence type="ECO:0000256" key="10">
    <source>
        <dbReference type="ARBA" id="ARBA00023180"/>
    </source>
</evidence>
<keyword evidence="7" id="KW-0735">Signal-anchor</keyword>
<gene>
    <name evidence="16" type="ORF">KI387_003280</name>
</gene>
<keyword evidence="8 15" id="KW-1133">Transmembrane helix</keyword>
<feature type="region of interest" description="Disordered" evidence="14">
    <location>
        <begin position="621"/>
        <end position="676"/>
    </location>
</feature>
<sequence>GMFTSKRKWTALIGLVLSVPSLFTHLFLFARYSSRDLLDDRPISEVFHWRPVFDTTDLLQGGSKYRKLWGPVKSLESLYPYAKPKGEYPAPNQPSNGYIFVKIQGGFHEIRSSICDVVAVSRLLNATLVIPELQETTSTKGISSKFKSFGYLYNEDHFIAALANDVLVVKNLPKMFKNARKNNEIRAFTPENSASPDFYLQEVLQELKKQTVVEFLVSEGGCLQALLPPSLAEYQRLRCRVAFHALRFRAEVQELGIRIVQRLQASGRPYLAFHTGLEKDALAYHGCAERFQDIHAELIQRRRSWMIRRGIIHGERFINSEMQRLNGSCPLMPEEVGILLRAMGYPHDTIMYISGGEIFGGQRVLVPLRAMFNNIADRISLSTVKEMLMIYGPEDPLVPSSSHAPPFNSEKTRLAAWNTAGPRPRPLPPPAYRPKYPYSVERWWSRVAEVEKEPGPKILDLRMQAHKLLWEAIDYIVCVEADAFFPGFDRDGNGRPNFASLVMGHRVYESASLKTFHPDRKVLVKLLEDIQDHTYQPSHTWLVSVREHLNKNTHAEGLREMSQNSKPLSFLSHPLPECLCQTQRDLDGAHHRRGIVKGYQSRKMSRVEDECPIWMTNHPLVPSLKEKEEEEDSEEIEGTSEQFFHDMFDETDPEETGSKSEDIQSIEQEEELDASD</sequence>
<dbReference type="PANTHER" id="PTHR31741:SF6">
    <property type="entry name" value="PROTEIN EMBRYO SAC DEVELOPMENT ARREST 30"/>
    <property type="match status" value="1"/>
</dbReference>
<keyword evidence="10" id="KW-0325">Glycoprotein</keyword>
<dbReference type="InterPro" id="IPR019378">
    <property type="entry name" value="GDP-Fuc_O-FucTrfase"/>
</dbReference>
<dbReference type="AlphaFoldDB" id="A0AA38H0P0"/>
<evidence type="ECO:0000256" key="3">
    <source>
        <dbReference type="ARBA" id="ARBA00007737"/>
    </source>
</evidence>
<comment type="similarity">
    <text evidence="3">Belongs to the glycosyltransferase GT106 family.</text>
</comment>
<evidence type="ECO:0000256" key="7">
    <source>
        <dbReference type="ARBA" id="ARBA00022968"/>
    </source>
</evidence>
<protein>
    <recommendedName>
        <fullName evidence="13">O-fucosyltransferase family protein</fullName>
    </recommendedName>
</protein>
<keyword evidence="9 15" id="KW-0472">Membrane</keyword>
<dbReference type="GO" id="GO:0006004">
    <property type="term" value="P:fucose metabolic process"/>
    <property type="evidence" value="ECO:0007669"/>
    <property type="project" value="UniProtKB-KW"/>
</dbReference>
<keyword evidence="5" id="KW-0808">Transferase</keyword>
<comment type="caution">
    <text evidence="16">The sequence shown here is derived from an EMBL/GenBank/DDBJ whole genome shotgun (WGS) entry which is preliminary data.</text>
</comment>
<dbReference type="OMA" id="HANTKGY"/>
<evidence type="ECO:0000256" key="9">
    <source>
        <dbReference type="ARBA" id="ARBA00023136"/>
    </source>
</evidence>
<keyword evidence="4" id="KW-0328">Glycosyltransferase</keyword>
<evidence type="ECO:0000256" key="4">
    <source>
        <dbReference type="ARBA" id="ARBA00022676"/>
    </source>
</evidence>
<keyword evidence="17" id="KW-1185">Reference proteome</keyword>
<dbReference type="GO" id="GO:0016757">
    <property type="term" value="F:glycosyltransferase activity"/>
    <property type="evidence" value="ECO:0007669"/>
    <property type="project" value="UniProtKB-KW"/>
</dbReference>
<dbReference type="PANTHER" id="PTHR31741">
    <property type="entry name" value="OS02G0726500 PROTEIN-RELATED"/>
    <property type="match status" value="1"/>
</dbReference>
<dbReference type="Pfam" id="PF10250">
    <property type="entry name" value="O-FucT"/>
    <property type="match status" value="1"/>
</dbReference>
<feature type="compositionally biased region" description="Acidic residues" evidence="14">
    <location>
        <begin position="667"/>
        <end position="676"/>
    </location>
</feature>
<dbReference type="GO" id="GO:0016020">
    <property type="term" value="C:membrane"/>
    <property type="evidence" value="ECO:0007669"/>
    <property type="project" value="UniProtKB-SubCell"/>
</dbReference>
<dbReference type="Proteomes" id="UP000824469">
    <property type="component" value="Unassembled WGS sequence"/>
</dbReference>
<keyword evidence="12" id="KW-0119">Carbohydrate metabolism</keyword>
<dbReference type="EMBL" id="JAHRHJ020000001">
    <property type="protein sequence ID" value="KAH9331172.1"/>
    <property type="molecule type" value="Genomic_DNA"/>
</dbReference>
<evidence type="ECO:0000256" key="1">
    <source>
        <dbReference type="ARBA" id="ARBA00004606"/>
    </source>
</evidence>
<organism evidence="16 17">
    <name type="scientific">Taxus chinensis</name>
    <name type="common">Chinese yew</name>
    <name type="synonym">Taxus wallichiana var. chinensis</name>
    <dbReference type="NCBI Taxonomy" id="29808"/>
    <lineage>
        <taxon>Eukaryota</taxon>
        <taxon>Viridiplantae</taxon>
        <taxon>Streptophyta</taxon>
        <taxon>Embryophyta</taxon>
        <taxon>Tracheophyta</taxon>
        <taxon>Spermatophyta</taxon>
        <taxon>Pinopsida</taxon>
        <taxon>Pinidae</taxon>
        <taxon>Conifers II</taxon>
        <taxon>Cupressales</taxon>
        <taxon>Taxaceae</taxon>
        <taxon>Taxus</taxon>
    </lineage>
</organism>
<feature type="transmembrane region" description="Helical" evidence="15">
    <location>
        <begin position="12"/>
        <end position="32"/>
    </location>
</feature>
<evidence type="ECO:0000313" key="16">
    <source>
        <dbReference type="EMBL" id="KAH9331172.1"/>
    </source>
</evidence>
<feature type="compositionally biased region" description="Acidic residues" evidence="14">
    <location>
        <begin position="628"/>
        <end position="638"/>
    </location>
</feature>